<dbReference type="GO" id="GO:0009253">
    <property type="term" value="P:peptidoglycan catabolic process"/>
    <property type="evidence" value="ECO:0007669"/>
    <property type="project" value="InterPro"/>
</dbReference>
<dbReference type="AlphaFoldDB" id="A0A841KSS0"/>
<organism evidence="4 5">
    <name type="scientific">Anaerosolibacter carboniphilus</name>
    <dbReference type="NCBI Taxonomy" id="1417629"/>
    <lineage>
        <taxon>Bacteria</taxon>
        <taxon>Bacillati</taxon>
        <taxon>Bacillota</taxon>
        <taxon>Clostridia</taxon>
        <taxon>Peptostreptococcales</taxon>
        <taxon>Thermotaleaceae</taxon>
        <taxon>Anaerosolibacter</taxon>
    </lineage>
</organism>
<evidence type="ECO:0000259" key="3">
    <source>
        <dbReference type="SMART" id="SM00646"/>
    </source>
</evidence>
<dbReference type="PANTHER" id="PTHR30404:SF0">
    <property type="entry name" value="N-ACETYLMURAMOYL-L-ALANINE AMIDASE AMIC"/>
    <property type="match status" value="1"/>
</dbReference>
<dbReference type="GO" id="GO:0008745">
    <property type="term" value="F:N-acetylmuramoyl-L-alanine amidase activity"/>
    <property type="evidence" value="ECO:0007669"/>
    <property type="project" value="UniProtKB-EC"/>
</dbReference>
<dbReference type="SUPFAM" id="SSF55383">
    <property type="entry name" value="Copper amine oxidase, domain N"/>
    <property type="match status" value="1"/>
</dbReference>
<keyword evidence="1 4" id="KW-0378">Hydrolase</keyword>
<reference evidence="4 5" key="1">
    <citation type="submission" date="2020-08" db="EMBL/GenBank/DDBJ databases">
        <title>Genomic Encyclopedia of Type Strains, Phase IV (KMG-IV): sequencing the most valuable type-strain genomes for metagenomic binning, comparative biology and taxonomic classification.</title>
        <authorList>
            <person name="Goeker M."/>
        </authorList>
    </citation>
    <scope>NUCLEOTIDE SEQUENCE [LARGE SCALE GENOMIC DNA]</scope>
    <source>
        <strain evidence="4 5">DSM 103526</strain>
    </source>
</reference>
<dbReference type="CDD" id="cd02696">
    <property type="entry name" value="MurNAc-LAA"/>
    <property type="match status" value="1"/>
</dbReference>
<dbReference type="Gene3D" id="3.30.457.10">
    <property type="entry name" value="Copper amine oxidase-like, N-terminal domain"/>
    <property type="match status" value="1"/>
</dbReference>
<dbReference type="PANTHER" id="PTHR30404">
    <property type="entry name" value="N-ACETYLMURAMOYL-L-ALANINE AMIDASE"/>
    <property type="match status" value="1"/>
</dbReference>
<protein>
    <submittedName>
        <fullName evidence="4">N-acetylmuramoyl-L-alanine amidase</fullName>
        <ecNumber evidence="4">3.5.1.28</ecNumber>
    </submittedName>
</protein>
<dbReference type="SMART" id="SM00646">
    <property type="entry name" value="Ami_3"/>
    <property type="match status" value="1"/>
</dbReference>
<dbReference type="InterPro" id="IPR002508">
    <property type="entry name" value="MurNAc-LAA_cat"/>
</dbReference>
<dbReference type="GO" id="GO:0030288">
    <property type="term" value="C:outer membrane-bounded periplasmic space"/>
    <property type="evidence" value="ECO:0007669"/>
    <property type="project" value="TreeGrafter"/>
</dbReference>
<accession>A0A841KSS0</accession>
<dbReference type="Pfam" id="PF01520">
    <property type="entry name" value="Amidase_3"/>
    <property type="match status" value="1"/>
</dbReference>
<proteinExistence type="predicted"/>
<comment type="caution">
    <text evidence="4">The sequence shown here is derived from an EMBL/GenBank/DDBJ whole genome shotgun (WGS) entry which is preliminary data.</text>
</comment>
<evidence type="ECO:0000313" key="4">
    <source>
        <dbReference type="EMBL" id="MBB6213962.1"/>
    </source>
</evidence>
<dbReference type="EMBL" id="JACHEN010000001">
    <property type="protein sequence ID" value="MBB6213962.1"/>
    <property type="molecule type" value="Genomic_DNA"/>
</dbReference>
<dbReference type="InterPro" id="IPR012854">
    <property type="entry name" value="Cu_amine_oxidase-like_N"/>
</dbReference>
<dbReference type="Proteomes" id="UP000579281">
    <property type="component" value="Unassembled WGS sequence"/>
</dbReference>
<keyword evidence="2" id="KW-0732">Signal</keyword>
<evidence type="ECO:0000256" key="2">
    <source>
        <dbReference type="SAM" id="SignalP"/>
    </source>
</evidence>
<dbReference type="EC" id="3.5.1.28" evidence="4"/>
<evidence type="ECO:0000313" key="5">
    <source>
        <dbReference type="Proteomes" id="UP000579281"/>
    </source>
</evidence>
<dbReference type="SUPFAM" id="SSF53187">
    <property type="entry name" value="Zn-dependent exopeptidases"/>
    <property type="match status" value="1"/>
</dbReference>
<dbReference type="Gene3D" id="3.40.630.40">
    <property type="entry name" value="Zn-dependent exopeptidases"/>
    <property type="match status" value="1"/>
</dbReference>
<dbReference type="Pfam" id="PF07833">
    <property type="entry name" value="Cu_amine_oxidN1"/>
    <property type="match status" value="1"/>
</dbReference>
<dbReference type="Pfam" id="PF11741">
    <property type="entry name" value="AMIN"/>
    <property type="match status" value="1"/>
</dbReference>
<feature type="domain" description="MurNAc-LAA" evidence="3">
    <location>
        <begin position="580"/>
        <end position="692"/>
    </location>
</feature>
<name>A0A841KSS0_9FIRM</name>
<dbReference type="Gene3D" id="2.60.40.3500">
    <property type="match status" value="2"/>
</dbReference>
<dbReference type="InterPro" id="IPR050695">
    <property type="entry name" value="N-acetylmuramoyl_amidase_3"/>
</dbReference>
<dbReference type="InterPro" id="IPR021731">
    <property type="entry name" value="AMIN_dom"/>
</dbReference>
<feature type="chain" id="PRO_5039181015" evidence="2">
    <location>
        <begin position="24"/>
        <end position="701"/>
    </location>
</feature>
<keyword evidence="5" id="KW-1185">Reference proteome</keyword>
<dbReference type="RefSeq" id="WP_184306952.1">
    <property type="nucleotide sequence ID" value="NZ_JACHEN010000001.1"/>
</dbReference>
<sequence length="701" mass="77888">MKKLLSFLLVITMLLGMQTTVYGAKFESDTIEVVDGPTNKKQEVYVANLLMGGKDVLTDVPTMLYKNRTLVPIAFVVENLGAKIQWNQDKYEATITTSDKTIVLKIDSATAYVNGSKTTLPDNVPAKLLGYQGNFRTMVPLRFVSEQLGMNVNWIAETRTAAVDLEKQSITGITYESKGSNNSQIRFKTTGKVSYTSMYLEGSKVGGQDRIVVDIPSAVLNVQDSSISVEGNGLLRKPIGADGVSAVRASVFEPAPRNVVRLVVDLEKKKSFNIGFDAATNELKIDVYNPLNTVKEIALEQRNNMDAVVIRTEDTPQYNVMDLGNRVVIDVLNAQLKASKTEMSVSRGSVSRVRSAVFTPDQNYSADEKIVRVVLDLEPGQSIDDVVIEDENKDILIYVGGRPLEGVDYRKETFSKSVLKMSLQNRGEASISYNESSRELNVRIEKSRINWESTNLNISDKIVESIEIDGESDNRYYEVKLRLAAGTGYTVQDQGESSNHIVLGFENYNLGNSKYNNKIVVLDAGHGGKDPGASGVKLGLKEKELALDVSKRLEKLLQDAGFMTFQTRTDDTYIGLYDRPGMANNLGADAFVSIHFNWHPDPSVTGVQMLYNADPSRDSKTFARIMQEESLKELGAVDRKIVERPNLVVIRETKMPAVLGEMGFISNEWEESQIASEEYRQKIAQALFNGITRYFDEVVLK</sequence>
<gene>
    <name evidence="4" type="ORF">HNQ80_000031</name>
</gene>
<feature type="signal peptide" evidence="2">
    <location>
        <begin position="1"/>
        <end position="23"/>
    </location>
</feature>
<evidence type="ECO:0000256" key="1">
    <source>
        <dbReference type="ARBA" id="ARBA00022801"/>
    </source>
</evidence>
<dbReference type="InterPro" id="IPR036582">
    <property type="entry name" value="Mao_N_sf"/>
</dbReference>